<name>A0A543J3Y3_9ACTN</name>
<evidence type="ECO:0000259" key="7">
    <source>
        <dbReference type="PROSITE" id="PS51935"/>
    </source>
</evidence>
<proteinExistence type="inferred from homology"/>
<feature type="chain" id="PRO_5038555638" evidence="6">
    <location>
        <begin position="25"/>
        <end position="410"/>
    </location>
</feature>
<reference evidence="8 9" key="1">
    <citation type="submission" date="2019-06" db="EMBL/GenBank/DDBJ databases">
        <title>Sequencing the genomes of 1000 actinobacteria strains.</title>
        <authorList>
            <person name="Klenk H.-P."/>
        </authorList>
    </citation>
    <scope>NUCLEOTIDE SEQUENCE [LARGE SCALE GENOMIC DNA]</scope>
    <source>
        <strain evidence="8 9">DSM 43186</strain>
    </source>
</reference>
<feature type="signal peptide" evidence="6">
    <location>
        <begin position="1"/>
        <end position="24"/>
    </location>
</feature>
<dbReference type="Pfam" id="PF00877">
    <property type="entry name" value="NLPC_P60"/>
    <property type="match status" value="1"/>
</dbReference>
<keyword evidence="3" id="KW-0378">Hydrolase</keyword>
<comment type="caution">
    <text evidence="8">The sequence shown here is derived from an EMBL/GenBank/DDBJ whole genome shotgun (WGS) entry which is preliminary data.</text>
</comment>
<evidence type="ECO:0000313" key="9">
    <source>
        <dbReference type="Proteomes" id="UP000319213"/>
    </source>
</evidence>
<dbReference type="RefSeq" id="WP_229788502.1">
    <property type="nucleotide sequence ID" value="NZ_BMPV01000002.1"/>
</dbReference>
<feature type="domain" description="NlpC/P60" evidence="7">
    <location>
        <begin position="286"/>
        <end position="410"/>
    </location>
</feature>
<dbReference type="GO" id="GO:0006508">
    <property type="term" value="P:proteolysis"/>
    <property type="evidence" value="ECO:0007669"/>
    <property type="project" value="UniProtKB-KW"/>
</dbReference>
<dbReference type="GO" id="GO:0008234">
    <property type="term" value="F:cysteine-type peptidase activity"/>
    <property type="evidence" value="ECO:0007669"/>
    <property type="project" value="UniProtKB-KW"/>
</dbReference>
<dbReference type="Gene3D" id="3.90.1720.10">
    <property type="entry name" value="endopeptidase domain like (from Nostoc punctiforme)"/>
    <property type="match status" value="1"/>
</dbReference>
<keyword evidence="4" id="KW-0788">Thiol protease</keyword>
<dbReference type="InterPro" id="IPR038765">
    <property type="entry name" value="Papain-like_cys_pep_sf"/>
</dbReference>
<dbReference type="Proteomes" id="UP000319213">
    <property type="component" value="Unassembled WGS sequence"/>
</dbReference>
<dbReference type="SUPFAM" id="SSF54001">
    <property type="entry name" value="Cysteine proteinases"/>
    <property type="match status" value="1"/>
</dbReference>
<dbReference type="PROSITE" id="PS51257">
    <property type="entry name" value="PROKAR_LIPOPROTEIN"/>
    <property type="match status" value="1"/>
</dbReference>
<dbReference type="PROSITE" id="PS51935">
    <property type="entry name" value="NLPC_P60"/>
    <property type="match status" value="1"/>
</dbReference>
<protein>
    <submittedName>
        <fullName evidence="8">NlpC/P60 family protein</fullName>
    </submittedName>
</protein>
<evidence type="ECO:0000256" key="6">
    <source>
        <dbReference type="SAM" id="SignalP"/>
    </source>
</evidence>
<dbReference type="EMBL" id="VFPQ01000001">
    <property type="protein sequence ID" value="TQM77522.1"/>
    <property type="molecule type" value="Genomic_DNA"/>
</dbReference>
<keyword evidence="6" id="KW-0732">Signal</keyword>
<feature type="coiled-coil region" evidence="5">
    <location>
        <begin position="37"/>
        <end position="116"/>
    </location>
</feature>
<dbReference type="PANTHER" id="PTHR47359:SF3">
    <property type="entry name" value="NLP_P60 DOMAIN-CONTAINING PROTEIN-RELATED"/>
    <property type="match status" value="1"/>
</dbReference>
<dbReference type="AlphaFoldDB" id="A0A543J3Y3"/>
<keyword evidence="5" id="KW-0175">Coiled coil</keyword>
<evidence type="ECO:0000256" key="5">
    <source>
        <dbReference type="SAM" id="Coils"/>
    </source>
</evidence>
<accession>A0A543J3Y3</accession>
<gene>
    <name evidence="8" type="ORF">FHX40_4287</name>
</gene>
<dbReference type="PANTHER" id="PTHR47359">
    <property type="entry name" value="PEPTIDOGLYCAN DL-ENDOPEPTIDASE CWLO"/>
    <property type="match status" value="1"/>
</dbReference>
<feature type="coiled-coil region" evidence="5">
    <location>
        <begin position="179"/>
        <end position="241"/>
    </location>
</feature>
<keyword evidence="9" id="KW-1185">Reference proteome</keyword>
<organism evidence="8 9">
    <name type="scientific">Thermopolyspora flexuosa</name>
    <dbReference type="NCBI Taxonomy" id="103836"/>
    <lineage>
        <taxon>Bacteria</taxon>
        <taxon>Bacillati</taxon>
        <taxon>Actinomycetota</taxon>
        <taxon>Actinomycetes</taxon>
        <taxon>Streptosporangiales</taxon>
        <taxon>Streptosporangiaceae</taxon>
        <taxon>Thermopolyspora</taxon>
    </lineage>
</organism>
<evidence type="ECO:0000256" key="1">
    <source>
        <dbReference type="ARBA" id="ARBA00007074"/>
    </source>
</evidence>
<sequence length="410" mass="45074">MRSTGCRRVAAIVVGLACACAATAGQPALAAKPRPSAEDVAKARKQVRERAAELKEVALRLAEARARQEELAAQAALAVEAYNEAVVREQAARAEHERAVEAVKRADAMLAEARREVAPIVAQSYGGYDMTEPGLAMMGGPGGPEGYLQRTSLLHHMHTERAQTLQRLRDMRRVRSIMVRRAREAHEEQRRAAERAAEAKRAAEQAVAEQVAQTRRLEEEQARLELLLSQARQRAERLERRRTAPVRVRTSALRTATTTVRTLPVKGVGYRFANAAWVKEALAEGSTAAKGDIAAAWALTQLGKPYRWAGAGPHVYDCSGLTMRAWERAGVRLDHWTGTQWTSGPHVAIDELQRGDLVFFGKVKGDPRSIHHVGIYIGDGLMVHAPRTGDVVRVAPIWRRDLFGATRPAT</sequence>
<evidence type="ECO:0000256" key="4">
    <source>
        <dbReference type="ARBA" id="ARBA00022807"/>
    </source>
</evidence>
<evidence type="ECO:0000256" key="2">
    <source>
        <dbReference type="ARBA" id="ARBA00022670"/>
    </source>
</evidence>
<evidence type="ECO:0000256" key="3">
    <source>
        <dbReference type="ARBA" id="ARBA00022801"/>
    </source>
</evidence>
<comment type="similarity">
    <text evidence="1">Belongs to the peptidase C40 family.</text>
</comment>
<dbReference type="InterPro" id="IPR051794">
    <property type="entry name" value="PG_Endopeptidase_C40"/>
</dbReference>
<keyword evidence="2" id="KW-0645">Protease</keyword>
<dbReference type="InterPro" id="IPR000064">
    <property type="entry name" value="NLP_P60_dom"/>
</dbReference>
<evidence type="ECO:0000313" key="8">
    <source>
        <dbReference type="EMBL" id="TQM77522.1"/>
    </source>
</evidence>